<name>A0A482TY48_9PSED</name>
<reference evidence="1 2" key="1">
    <citation type="submission" date="2019-01" db="EMBL/GenBank/DDBJ databases">
        <title>High-quality draft genome of. Pseudomonas songnenensis str. L103, a full-fledged denitrifier isolated from 100 meters deep aquifer in a heavily nitrogen fertilized agricultural area.</title>
        <authorList>
            <person name="Liu M."/>
            <person name="Liu B."/>
        </authorList>
    </citation>
    <scope>NUCLEOTIDE SEQUENCE [LARGE SCALE GENOMIC DNA]</scope>
    <source>
        <strain evidence="1 2">L103</strain>
    </source>
</reference>
<sequence>MPIPPPPLTTICPHCGWKRTSFPTSDALKLNVDWFCHCPICQYTELESRLASRAEIMRERLRQLLR</sequence>
<dbReference type="Proteomes" id="UP000282800">
    <property type="component" value="Unassembled WGS sequence"/>
</dbReference>
<proteinExistence type="predicted"/>
<evidence type="ECO:0000313" key="1">
    <source>
        <dbReference type="EMBL" id="RYJ58353.1"/>
    </source>
</evidence>
<dbReference type="AlphaFoldDB" id="A0A482TY48"/>
<dbReference type="OrthoDB" id="9135395at2"/>
<gene>
    <name evidence="1" type="ORF">EJA06_022405</name>
</gene>
<accession>A0A482TY48</accession>
<dbReference type="RefSeq" id="WP_126190759.1">
    <property type="nucleotide sequence ID" value="NZ_RWYU02000014.1"/>
</dbReference>
<dbReference type="EMBL" id="RWYU02000014">
    <property type="protein sequence ID" value="RYJ58353.1"/>
    <property type="molecule type" value="Genomic_DNA"/>
</dbReference>
<organism evidence="1 2">
    <name type="scientific">Pseudomonas songnenensis</name>
    <dbReference type="NCBI Taxonomy" id="1176259"/>
    <lineage>
        <taxon>Bacteria</taxon>
        <taxon>Pseudomonadati</taxon>
        <taxon>Pseudomonadota</taxon>
        <taxon>Gammaproteobacteria</taxon>
        <taxon>Pseudomonadales</taxon>
        <taxon>Pseudomonadaceae</taxon>
        <taxon>Pseudomonas</taxon>
    </lineage>
</organism>
<protein>
    <submittedName>
        <fullName evidence="1">Uncharacterized protein</fullName>
    </submittedName>
</protein>
<evidence type="ECO:0000313" key="2">
    <source>
        <dbReference type="Proteomes" id="UP000282800"/>
    </source>
</evidence>
<comment type="caution">
    <text evidence="1">The sequence shown here is derived from an EMBL/GenBank/DDBJ whole genome shotgun (WGS) entry which is preliminary data.</text>
</comment>